<protein>
    <submittedName>
        <fullName evidence="1">Uncharacterized protein</fullName>
    </submittedName>
</protein>
<proteinExistence type="predicted"/>
<sequence length="71" mass="7364">MIVENCARIVLVAKTCLSSGASFSEAGTCRLEQTPGLMEIKSILYVSGIISPVSSSGIISPVSSAGRARDF</sequence>
<dbReference type="Proteomes" id="UP000029725">
    <property type="component" value="Unassembled WGS sequence"/>
</dbReference>
<gene>
    <name evidence="1" type="ORF">DI09_432p10</name>
</gene>
<dbReference type="AlphaFoldDB" id="A0A098VQ74"/>
<keyword evidence="2" id="KW-1185">Reference proteome</keyword>
<comment type="caution">
    <text evidence="1">The sequence shown here is derived from an EMBL/GenBank/DDBJ whole genome shotgun (WGS) entry which is preliminary data.</text>
</comment>
<dbReference type="VEuPathDB" id="MicrosporidiaDB:DI09_432p10"/>
<evidence type="ECO:0000313" key="1">
    <source>
        <dbReference type="EMBL" id="KGG51183.1"/>
    </source>
</evidence>
<dbReference type="HOGENOM" id="CLU_2740593_0_0_1"/>
<organism evidence="1 2">
    <name type="scientific">Mitosporidium daphniae</name>
    <dbReference type="NCBI Taxonomy" id="1485682"/>
    <lineage>
        <taxon>Eukaryota</taxon>
        <taxon>Fungi</taxon>
        <taxon>Fungi incertae sedis</taxon>
        <taxon>Microsporidia</taxon>
        <taxon>Mitosporidium</taxon>
    </lineage>
</organism>
<evidence type="ECO:0000313" key="2">
    <source>
        <dbReference type="Proteomes" id="UP000029725"/>
    </source>
</evidence>
<dbReference type="EMBL" id="JMKJ01000365">
    <property type="protein sequence ID" value="KGG51183.1"/>
    <property type="molecule type" value="Genomic_DNA"/>
</dbReference>
<accession>A0A098VQ74</accession>
<name>A0A098VQ74_9MICR</name>
<reference evidence="1 2" key="1">
    <citation type="submission" date="2014-04" db="EMBL/GenBank/DDBJ databases">
        <title>A new species of microsporidia sheds light on the evolution of extreme parasitism.</title>
        <authorList>
            <person name="Haag K.L."/>
            <person name="James T.Y."/>
            <person name="Larsson R."/>
            <person name="Schaer T.M."/>
            <person name="Refardt D."/>
            <person name="Pombert J.-F."/>
            <person name="Ebert D."/>
        </authorList>
    </citation>
    <scope>NUCLEOTIDE SEQUENCE [LARGE SCALE GENOMIC DNA]</scope>
    <source>
        <strain evidence="1 2">UGP3</strain>
        <tissue evidence="1">Spores</tissue>
    </source>
</reference>